<organism evidence="10 11">
    <name type="scientific">Halobacteriovorax marinus</name>
    <dbReference type="NCBI Taxonomy" id="97084"/>
    <lineage>
        <taxon>Bacteria</taxon>
        <taxon>Pseudomonadati</taxon>
        <taxon>Bdellovibrionota</taxon>
        <taxon>Bacteriovoracia</taxon>
        <taxon>Bacteriovoracales</taxon>
        <taxon>Halobacteriovoraceae</taxon>
        <taxon>Halobacteriovorax</taxon>
    </lineage>
</organism>
<dbReference type="HAMAP" id="MF_00099">
    <property type="entry name" value="CheB_chemtxs"/>
    <property type="match status" value="1"/>
</dbReference>
<dbReference type="PROSITE" id="PS50122">
    <property type="entry name" value="CHEB"/>
    <property type="match status" value="1"/>
</dbReference>
<evidence type="ECO:0000256" key="2">
    <source>
        <dbReference type="ARBA" id="ARBA00022500"/>
    </source>
</evidence>
<gene>
    <name evidence="5" type="primary">cheB</name>
    <name evidence="10" type="ORF">A9Q84_08910</name>
</gene>
<feature type="active site" evidence="5 6">
    <location>
        <position position="290"/>
    </location>
</feature>
<evidence type="ECO:0000256" key="1">
    <source>
        <dbReference type="ARBA" id="ARBA00022490"/>
    </source>
</evidence>
<feature type="active site" evidence="5 6">
    <location>
        <position position="167"/>
    </location>
</feature>
<comment type="catalytic activity">
    <reaction evidence="4 5">
        <text>[protein]-L-glutamate 5-O-methyl ester + H2O = L-glutamyl-[protein] + methanol + H(+)</text>
        <dbReference type="Rhea" id="RHEA:23236"/>
        <dbReference type="Rhea" id="RHEA-COMP:10208"/>
        <dbReference type="Rhea" id="RHEA-COMP:10311"/>
        <dbReference type="ChEBI" id="CHEBI:15377"/>
        <dbReference type="ChEBI" id="CHEBI:15378"/>
        <dbReference type="ChEBI" id="CHEBI:17790"/>
        <dbReference type="ChEBI" id="CHEBI:29973"/>
        <dbReference type="ChEBI" id="CHEBI:82795"/>
        <dbReference type="EC" id="3.1.1.61"/>
    </reaction>
</comment>
<feature type="domain" description="CheB-type methylesterase" evidence="9">
    <location>
        <begin position="155"/>
        <end position="348"/>
    </location>
</feature>
<feature type="domain" description="Response regulatory" evidence="8">
    <location>
        <begin position="13"/>
        <end position="130"/>
    </location>
</feature>
<evidence type="ECO:0000256" key="4">
    <source>
        <dbReference type="ARBA" id="ARBA00048267"/>
    </source>
</evidence>
<dbReference type="SUPFAM" id="SSF52172">
    <property type="entry name" value="CheY-like"/>
    <property type="match status" value="1"/>
</dbReference>
<dbReference type="GO" id="GO:0005737">
    <property type="term" value="C:cytoplasm"/>
    <property type="evidence" value="ECO:0007669"/>
    <property type="project" value="UniProtKB-SubCell"/>
</dbReference>
<evidence type="ECO:0000256" key="7">
    <source>
        <dbReference type="PROSITE-ProRule" id="PRU00169"/>
    </source>
</evidence>
<sequence>MSKDEEKKSGEVKVLIVDDSKTIRSLLTKVLSSSSRINVVATAEKPSEVAALIEKFRPDVITLDIHMPEMNGVELLKLIQPKYNLPTIMITSVSLEEGPLVLEALESGAFDYIQKPSMEELSEVAPILIEKVLEASKFECAKSIGTKSVSRSSHNFNEDCMVVIGSSTGGTNALKDILCGLPRVIPPILIVQHIPAVFSKAFAERLDGLCPFSVKEAEHGEEVCANTVYIAPGGQQMKIFVKGSKKFIEINDDKPVNRFKPSVDYMFKSIEALTSKESIIGVILTGMGRDGASGITNLKKLGALTIAQNEESCVVFGMPREAIAMGGATEVVHKDQIAEKMVELSSRFQKMKVS</sequence>
<dbReference type="Gene3D" id="3.40.50.2300">
    <property type="match status" value="1"/>
</dbReference>
<reference evidence="11" key="1">
    <citation type="journal article" date="2017" name="Proc. Natl. Acad. Sci. U.S.A.">
        <title>Simulation of Deepwater Horizon oil plume reveals substrate specialization within a complex community of hydrocarbon-degraders.</title>
        <authorList>
            <person name="Hu P."/>
            <person name="Dubinsky E.A."/>
            <person name="Probst A.J."/>
            <person name="Wang J."/>
            <person name="Sieber C.M.K."/>
            <person name="Tom L.M."/>
            <person name="Gardinali P."/>
            <person name="Banfield J.F."/>
            <person name="Atlas R.M."/>
            <person name="Andersen G.L."/>
        </authorList>
    </citation>
    <scope>NUCLEOTIDE SEQUENCE [LARGE SCALE GENOMIC DNA]</scope>
</reference>
<protein>
    <recommendedName>
        <fullName evidence="5">Protein-glutamate methylesterase/protein-glutamine glutaminase</fullName>
        <ecNumber evidence="5">3.1.1.61</ecNumber>
        <ecNumber evidence="5">3.5.1.44</ecNumber>
    </recommendedName>
</protein>
<feature type="active site" evidence="5 6">
    <location>
        <position position="193"/>
    </location>
</feature>
<dbReference type="GO" id="GO:0008984">
    <property type="term" value="F:protein-glutamate methylesterase activity"/>
    <property type="evidence" value="ECO:0007669"/>
    <property type="project" value="UniProtKB-UniRule"/>
</dbReference>
<comment type="domain">
    <text evidence="5">Contains a C-terminal catalytic domain, and an N-terminal region which modulates catalytic activity.</text>
</comment>
<feature type="modified residue" description="4-aspartylphosphate" evidence="5 7">
    <location>
        <position position="64"/>
    </location>
</feature>
<dbReference type="CDD" id="cd17541">
    <property type="entry name" value="REC_CheB-like"/>
    <property type="match status" value="1"/>
</dbReference>
<evidence type="ECO:0000313" key="10">
    <source>
        <dbReference type="EMBL" id="OUR97463.1"/>
    </source>
</evidence>
<dbReference type="InterPro" id="IPR011006">
    <property type="entry name" value="CheY-like_superfamily"/>
</dbReference>
<evidence type="ECO:0000256" key="5">
    <source>
        <dbReference type="HAMAP-Rule" id="MF_00099"/>
    </source>
</evidence>
<dbReference type="GO" id="GO:0050568">
    <property type="term" value="F:protein-glutamine glutaminase activity"/>
    <property type="evidence" value="ECO:0007669"/>
    <property type="project" value="UniProtKB-UniRule"/>
</dbReference>
<dbReference type="CDD" id="cd16432">
    <property type="entry name" value="CheB_Rec"/>
    <property type="match status" value="1"/>
</dbReference>
<comment type="similarity">
    <text evidence="5">Belongs to the CheB family.</text>
</comment>
<comment type="PTM">
    <text evidence="5">Phosphorylated by CheA. Phosphorylation of the N-terminal regulatory domain activates the methylesterase activity.</text>
</comment>
<dbReference type="Proteomes" id="UP000196531">
    <property type="component" value="Unassembled WGS sequence"/>
</dbReference>
<dbReference type="InterPro" id="IPR001789">
    <property type="entry name" value="Sig_transdc_resp-reg_receiver"/>
</dbReference>
<dbReference type="InterPro" id="IPR008248">
    <property type="entry name" value="CheB-like"/>
</dbReference>
<dbReference type="PROSITE" id="PS50110">
    <property type="entry name" value="RESPONSE_REGULATORY"/>
    <property type="match status" value="1"/>
</dbReference>
<dbReference type="AlphaFoldDB" id="A0A1Y5F9B8"/>
<dbReference type="Pfam" id="PF00072">
    <property type="entry name" value="Response_reg"/>
    <property type="match status" value="1"/>
</dbReference>
<evidence type="ECO:0000313" key="11">
    <source>
        <dbReference type="Proteomes" id="UP000196531"/>
    </source>
</evidence>
<dbReference type="NCBIfam" id="NF001965">
    <property type="entry name" value="PRK00742.1"/>
    <property type="match status" value="1"/>
</dbReference>
<comment type="catalytic activity">
    <reaction evidence="5">
        <text>L-glutaminyl-[protein] + H2O = L-glutamyl-[protein] + NH4(+)</text>
        <dbReference type="Rhea" id="RHEA:16441"/>
        <dbReference type="Rhea" id="RHEA-COMP:10207"/>
        <dbReference type="Rhea" id="RHEA-COMP:10208"/>
        <dbReference type="ChEBI" id="CHEBI:15377"/>
        <dbReference type="ChEBI" id="CHEBI:28938"/>
        <dbReference type="ChEBI" id="CHEBI:29973"/>
        <dbReference type="ChEBI" id="CHEBI:30011"/>
        <dbReference type="EC" id="3.5.1.44"/>
    </reaction>
</comment>
<comment type="function">
    <text evidence="5">Involved in chemotaxis. Part of a chemotaxis signal transduction system that modulates chemotaxis in response to various stimuli. Catalyzes the demethylation of specific methylglutamate residues introduced into the chemoreceptors (methyl-accepting chemotaxis proteins or MCP) by CheR. Also mediates the irreversible deamidation of specific glutamine residues to glutamic acid.</text>
</comment>
<comment type="subcellular location">
    <subcellularLocation>
        <location evidence="5">Cytoplasm</location>
    </subcellularLocation>
</comment>
<keyword evidence="1 5" id="KW-0963">Cytoplasm</keyword>
<dbReference type="SMART" id="SM00448">
    <property type="entry name" value="REC"/>
    <property type="match status" value="1"/>
</dbReference>
<dbReference type="Pfam" id="PF01339">
    <property type="entry name" value="CheB_methylest"/>
    <property type="match status" value="1"/>
</dbReference>
<keyword evidence="3 5" id="KW-0378">Hydrolase</keyword>
<accession>A0A1Y5F9B8</accession>
<dbReference type="PIRSF" id="PIRSF000876">
    <property type="entry name" value="RR_chemtxs_CheB"/>
    <property type="match status" value="1"/>
</dbReference>
<dbReference type="PANTHER" id="PTHR42872:SF6">
    <property type="entry name" value="PROTEIN-GLUTAMATE METHYLESTERASE_PROTEIN-GLUTAMINE GLUTAMINASE"/>
    <property type="match status" value="1"/>
</dbReference>
<evidence type="ECO:0000259" key="9">
    <source>
        <dbReference type="PROSITE" id="PS50122"/>
    </source>
</evidence>
<dbReference type="GO" id="GO:0006935">
    <property type="term" value="P:chemotaxis"/>
    <property type="evidence" value="ECO:0007669"/>
    <property type="project" value="UniProtKB-UniRule"/>
</dbReference>
<evidence type="ECO:0000259" key="8">
    <source>
        <dbReference type="PROSITE" id="PS50110"/>
    </source>
</evidence>
<dbReference type="InterPro" id="IPR035909">
    <property type="entry name" value="CheB_C"/>
</dbReference>
<dbReference type="EC" id="3.5.1.44" evidence="5"/>
<dbReference type="EC" id="3.1.1.61" evidence="5"/>
<keyword evidence="5 7" id="KW-0597">Phosphoprotein</keyword>
<dbReference type="InterPro" id="IPR000673">
    <property type="entry name" value="Sig_transdc_resp-reg_Me-estase"/>
</dbReference>
<dbReference type="Gene3D" id="3.40.50.180">
    <property type="entry name" value="Methylesterase CheB, C-terminal domain"/>
    <property type="match status" value="1"/>
</dbReference>
<dbReference type="GO" id="GO:0000156">
    <property type="term" value="F:phosphorelay response regulator activity"/>
    <property type="evidence" value="ECO:0007669"/>
    <property type="project" value="InterPro"/>
</dbReference>
<dbReference type="SUPFAM" id="SSF52738">
    <property type="entry name" value="Methylesterase CheB, C-terminal domain"/>
    <property type="match status" value="1"/>
</dbReference>
<keyword evidence="2 5" id="KW-0145">Chemotaxis</keyword>
<evidence type="ECO:0000256" key="3">
    <source>
        <dbReference type="ARBA" id="ARBA00022801"/>
    </source>
</evidence>
<comment type="caution">
    <text evidence="10">The sequence shown here is derived from an EMBL/GenBank/DDBJ whole genome shotgun (WGS) entry which is preliminary data.</text>
</comment>
<proteinExistence type="inferred from homology"/>
<dbReference type="EMBL" id="MAAO01000006">
    <property type="protein sequence ID" value="OUR97463.1"/>
    <property type="molecule type" value="Genomic_DNA"/>
</dbReference>
<name>A0A1Y5F9B8_9BACT</name>
<evidence type="ECO:0000256" key="6">
    <source>
        <dbReference type="PROSITE-ProRule" id="PRU00050"/>
    </source>
</evidence>
<dbReference type="PANTHER" id="PTHR42872">
    <property type="entry name" value="PROTEIN-GLUTAMATE METHYLESTERASE/PROTEIN-GLUTAMINE GLUTAMINASE"/>
    <property type="match status" value="1"/>
</dbReference>